<reference evidence="2" key="1">
    <citation type="submission" date="2025-08" db="UniProtKB">
        <authorList>
            <consortium name="RefSeq"/>
        </authorList>
    </citation>
    <scope>IDENTIFICATION</scope>
</reference>
<keyword evidence="1" id="KW-1185">Reference proteome</keyword>
<evidence type="ECO:0000313" key="2">
    <source>
        <dbReference type="RefSeq" id="XP_022106969.1"/>
    </source>
</evidence>
<dbReference type="KEGG" id="aplc:110988057"/>
<dbReference type="OrthoDB" id="10056585at2759"/>
<protein>
    <submittedName>
        <fullName evidence="2">Uncharacterized protein LOC110988057</fullName>
    </submittedName>
</protein>
<dbReference type="GeneID" id="110988057"/>
<gene>
    <name evidence="2" type="primary">LOC110988057</name>
</gene>
<sequence>MIWLKELQCKPNSVSDLSILVFRKECMKGICNIIKKVQEKSPMKYSTVVQMACSNPNDMYMYKEPELCTKKMKYQVQRFLQDKHLARGVSVGDVILQQFEKLLSLESRTEHFQSFQPPNKRLDEFLHEVVSQPHPELWA</sequence>
<dbReference type="Proteomes" id="UP000694845">
    <property type="component" value="Unplaced"/>
</dbReference>
<dbReference type="RefSeq" id="XP_022106969.1">
    <property type="nucleotide sequence ID" value="XM_022251277.1"/>
</dbReference>
<name>A0A8B7ZNG7_ACAPL</name>
<dbReference type="AlphaFoldDB" id="A0A8B7ZNG7"/>
<proteinExistence type="predicted"/>
<accession>A0A8B7ZNG7</accession>
<organism evidence="1 2">
    <name type="scientific">Acanthaster planci</name>
    <name type="common">Crown-of-thorns starfish</name>
    <dbReference type="NCBI Taxonomy" id="133434"/>
    <lineage>
        <taxon>Eukaryota</taxon>
        <taxon>Metazoa</taxon>
        <taxon>Echinodermata</taxon>
        <taxon>Eleutherozoa</taxon>
        <taxon>Asterozoa</taxon>
        <taxon>Asteroidea</taxon>
        <taxon>Valvatacea</taxon>
        <taxon>Valvatida</taxon>
        <taxon>Acanthasteridae</taxon>
        <taxon>Acanthaster</taxon>
    </lineage>
</organism>
<evidence type="ECO:0000313" key="1">
    <source>
        <dbReference type="Proteomes" id="UP000694845"/>
    </source>
</evidence>